<dbReference type="Proteomes" id="UP000007844">
    <property type="component" value="Chromosome"/>
</dbReference>
<reference evidence="3 4" key="1">
    <citation type="journal article" date="2011" name="J. Bacteriol.">
        <title>Genome sequence of the mercury-methylating and pleomorphic Desulfovibrio africanus Strain Walvis Bay.</title>
        <authorList>
            <person name="Brown S.D."/>
            <person name="Wall J.D."/>
            <person name="Kucken A.M."/>
            <person name="Gilmour C.C."/>
            <person name="Podar M."/>
            <person name="Brandt C.C."/>
            <person name="Teshima H."/>
            <person name="Detter J.C."/>
            <person name="Han C.S."/>
            <person name="Land M.L."/>
            <person name="Lucas S."/>
            <person name="Han J."/>
            <person name="Pennacchio L."/>
            <person name="Nolan M."/>
            <person name="Pitluck S."/>
            <person name="Woyke T."/>
            <person name="Goodwin L."/>
            <person name="Palumbo A.V."/>
            <person name="Elias D.A."/>
        </authorList>
    </citation>
    <scope>NUCLEOTIDE SEQUENCE [LARGE SCALE GENOMIC DNA]</scope>
    <source>
        <strain evidence="3 4">Walvis Bay</strain>
    </source>
</reference>
<feature type="domain" description="Dinitrogenase iron-molybdenum cofactor biosynthesis" evidence="2">
    <location>
        <begin position="27"/>
        <end position="105"/>
    </location>
</feature>
<dbReference type="InterPro" id="IPR003731">
    <property type="entry name" value="Di-Nase_FeMo-co_biosynth"/>
</dbReference>
<dbReference type="EMBL" id="CP003221">
    <property type="protein sequence ID" value="EGJ50157.1"/>
    <property type="molecule type" value="Genomic_DNA"/>
</dbReference>
<dbReference type="eggNOG" id="COG1433">
    <property type="taxonomic scope" value="Bacteria"/>
</dbReference>
<dbReference type="SUPFAM" id="SSF53146">
    <property type="entry name" value="Nitrogenase accessory factor-like"/>
    <property type="match status" value="1"/>
</dbReference>
<evidence type="ECO:0000256" key="1">
    <source>
        <dbReference type="SAM" id="MobiDB-lite"/>
    </source>
</evidence>
<protein>
    <recommendedName>
        <fullName evidence="2">Dinitrogenase iron-molybdenum cofactor biosynthesis domain-containing protein</fullName>
    </recommendedName>
</protein>
<name>F3Z2B7_DESAF</name>
<accession>F3Z2B7</accession>
<dbReference type="HOGENOM" id="CLU_126461_0_0_7"/>
<evidence type="ECO:0000313" key="4">
    <source>
        <dbReference type="Proteomes" id="UP000007844"/>
    </source>
</evidence>
<dbReference type="Gene3D" id="3.30.420.130">
    <property type="entry name" value="Dinitrogenase iron-molybdenum cofactor biosynthesis domain"/>
    <property type="match status" value="1"/>
</dbReference>
<feature type="region of interest" description="Disordered" evidence="1">
    <location>
        <begin position="126"/>
        <end position="147"/>
    </location>
</feature>
<dbReference type="InterPro" id="IPR036105">
    <property type="entry name" value="DiNase_FeMo-co_biosyn_sf"/>
</dbReference>
<dbReference type="AlphaFoldDB" id="F3Z2B7"/>
<dbReference type="RefSeq" id="WP_014259915.1">
    <property type="nucleotide sequence ID" value="NC_016629.1"/>
</dbReference>
<evidence type="ECO:0000259" key="2">
    <source>
        <dbReference type="Pfam" id="PF02579"/>
    </source>
</evidence>
<dbReference type="Pfam" id="PF02579">
    <property type="entry name" value="Nitro_FeMo-Co"/>
    <property type="match status" value="1"/>
</dbReference>
<dbReference type="KEGG" id="daf:Desaf_1824"/>
<organism evidence="3 4">
    <name type="scientific">Desulfocurvibacter africanus subsp. africanus str. Walvis Bay</name>
    <dbReference type="NCBI Taxonomy" id="690850"/>
    <lineage>
        <taxon>Bacteria</taxon>
        <taxon>Pseudomonadati</taxon>
        <taxon>Thermodesulfobacteriota</taxon>
        <taxon>Desulfovibrionia</taxon>
        <taxon>Desulfovibrionales</taxon>
        <taxon>Desulfovibrionaceae</taxon>
        <taxon>Desulfocurvibacter</taxon>
    </lineage>
</organism>
<gene>
    <name evidence="3" type="ORF">Desaf_1824</name>
</gene>
<proteinExistence type="predicted"/>
<keyword evidence="4" id="KW-1185">Reference proteome</keyword>
<dbReference type="STRING" id="690850.Desaf_1824"/>
<sequence length="147" mass="15703">MTGAAFDHAGSTTLCLACHQGRLATLLETATELRFYSLERDQAVLREVRACSGASVRQLAELLAVRGASALICGALTGCCRMTLEHQGITVLPWIAGNIEQVLGAHTQGRLDTLVMPGCPGPTALKCPQGRSAPGRGRCRQRFQQEK</sequence>
<evidence type="ECO:0000313" key="3">
    <source>
        <dbReference type="EMBL" id="EGJ50157.1"/>
    </source>
</evidence>